<proteinExistence type="predicted"/>
<evidence type="ECO:0000313" key="2">
    <source>
        <dbReference type="Proteomes" id="UP000003953"/>
    </source>
</evidence>
<organism evidence="1 2">
    <name type="scientific">Helicobacter pullorum MIT 98-5489</name>
    <dbReference type="NCBI Taxonomy" id="537972"/>
    <lineage>
        <taxon>Bacteria</taxon>
        <taxon>Pseudomonadati</taxon>
        <taxon>Campylobacterota</taxon>
        <taxon>Epsilonproteobacteria</taxon>
        <taxon>Campylobacterales</taxon>
        <taxon>Helicobacteraceae</taxon>
        <taxon>Helicobacter</taxon>
    </lineage>
</organism>
<gene>
    <name evidence="1" type="ORF">HPMG_00159</name>
</gene>
<accession>C5EXT2</accession>
<dbReference type="Gene3D" id="2.160.20.110">
    <property type="match status" value="1"/>
</dbReference>
<sequence>MFKPNKGNIVNLGSIRAREIVLIGNEVGLSNGVIGNKEKGGSITLVGNKVVIDADNTKIQSSGDLKITAMSGGVIQGSVATLKNNGYKFGDYNSLVFQDYIDSSGNEYKHNAYDRDTQKGFLTLATIGGSNDNNQRVQEWNDFASGLGYGDMQLVDEFRLLNDIDFSGKDITQAWSIKGSQGPVFTQFLNGNNHTLSNIDFTNVGFVGNGVSISYMGIFSYLYGAKISNLTLDNITMKVTRSDTPEYNLYIGILAGRAYNTQFENIKLNNIALDITSQTGTSGQNSVYAGGLVGYLHNSNVNAIGGSNININIKNKNAYTLGGGIIGAMYGSTIVNGNFSNITIEAKTNMDGAGFAASYVGGLAGMFGNGDGGISNFIIDSVKVVSQNVDNNGQKVDSSSEIYTGGALGRIGTGNINFKNILLKNISVVSLSENYDSNSYHYTGGFAGGGSPKDSEISFTNITLNDIKEVSALTETYTYGAGPKVGGFMGFGSSNGLYKNIVLNNVEGLKVQAITDAMLGGLFGQYYASRGIENAIINGLGNMEMQLERNTSNTGYAGLIAGRGSPENLKNIDVLLKDGFSFNIKTNSEAITLDAAYLMANGVAPKNVENINVYGRVNFDIQGSKGEIKKDLEDEKYKGKDFNVDDTKDFSTAQEELNKRGDLFQTSGTFGQYYSFFDKDLLSKEIDKSFQYTPVDALPPLSESDIGDVSLSQDDFNQSILDSILGKDNQGNSNLIFDLLTQDLESIRQSLDFLVSFLDGENDIKELFGDYYKVNDNIYGALNQDLTINLKFSNFIEALKQNKNINLAFLKDYRDKLNTYNQNKELYQSGGLPSLEQESLKKLLEEQYNELLNLEQTAKTNLESLQGLIKDSFKIDTNYTIFAKESLSPLNFTINIGSLDNFEDTQGNGDNNNRFTPPSEVQKIADLVSKEAILILPAQEKQEAIVEDGKERGRLCIVSDNAKTNNPCMAITY</sequence>
<dbReference type="eggNOG" id="COG3210">
    <property type="taxonomic scope" value="Bacteria"/>
</dbReference>
<dbReference type="Proteomes" id="UP000003953">
    <property type="component" value="Unassembled WGS sequence"/>
</dbReference>
<dbReference type="AlphaFoldDB" id="C5EXT2"/>
<protein>
    <submittedName>
        <fullName evidence="1">Uncharacterized protein</fullName>
    </submittedName>
</protein>
<name>C5EXT2_9HELI</name>
<keyword evidence="2" id="KW-1185">Reference proteome</keyword>
<evidence type="ECO:0000313" key="1">
    <source>
        <dbReference type="EMBL" id="EEQ62702.1"/>
    </source>
</evidence>
<reference evidence="2" key="1">
    <citation type="journal article" date="2014" name="Genome Announc.">
        <title>Draft genome sequences of six enterohepatic helicobacter species isolated from humans and one from rhesus macaques.</title>
        <authorList>
            <person name="Shen Z."/>
            <person name="Sheh A."/>
            <person name="Young S.K."/>
            <person name="Abouelliel A."/>
            <person name="Ward D.V."/>
            <person name="Earl A.M."/>
            <person name="Fox J.G."/>
        </authorList>
    </citation>
    <scope>NUCLEOTIDE SEQUENCE [LARGE SCALE GENOMIC DNA]</scope>
    <source>
        <strain evidence="2">MIT 98-5489</strain>
    </source>
</reference>
<dbReference type="HOGENOM" id="CLU_004068_0_0_7"/>
<dbReference type="EMBL" id="DS990441">
    <property type="protein sequence ID" value="EEQ62702.1"/>
    <property type="molecule type" value="Genomic_DNA"/>
</dbReference>